<evidence type="ECO:0000256" key="9">
    <source>
        <dbReference type="ARBA" id="ARBA00023237"/>
    </source>
</evidence>
<dbReference type="PANTHER" id="PTHR30069:SF29">
    <property type="entry name" value="HEMOGLOBIN AND HEMOGLOBIN-HAPTOGLOBIN-BINDING PROTEIN 1-RELATED"/>
    <property type="match status" value="1"/>
</dbReference>
<dbReference type="GO" id="GO:0015344">
    <property type="term" value="F:siderophore uptake transmembrane transporter activity"/>
    <property type="evidence" value="ECO:0007669"/>
    <property type="project" value="TreeGrafter"/>
</dbReference>
<dbReference type="Pfam" id="PF07715">
    <property type="entry name" value="Plug"/>
    <property type="match status" value="1"/>
</dbReference>
<evidence type="ECO:0000256" key="1">
    <source>
        <dbReference type="ARBA" id="ARBA00004571"/>
    </source>
</evidence>
<feature type="signal peptide" evidence="12">
    <location>
        <begin position="1"/>
        <end position="25"/>
    </location>
</feature>
<keyword evidence="9 10" id="KW-0998">Cell outer membrane</keyword>
<dbReference type="Proteomes" id="UP000192796">
    <property type="component" value="Unassembled WGS sequence"/>
</dbReference>
<dbReference type="Gene3D" id="2.170.130.10">
    <property type="entry name" value="TonB-dependent receptor, plug domain"/>
    <property type="match status" value="1"/>
</dbReference>
<keyword evidence="5 12" id="KW-0732">Signal</keyword>
<evidence type="ECO:0000259" key="13">
    <source>
        <dbReference type="Pfam" id="PF00593"/>
    </source>
</evidence>
<evidence type="ECO:0000256" key="11">
    <source>
        <dbReference type="RuleBase" id="RU003357"/>
    </source>
</evidence>
<reference evidence="15 16" key="1">
    <citation type="submission" date="2016-03" db="EMBL/GenBank/DDBJ databases">
        <title>Niastella vici sp. nov., isolated from farmland soil.</title>
        <authorList>
            <person name="Chen L."/>
            <person name="Wang D."/>
            <person name="Yang S."/>
            <person name="Wang G."/>
        </authorList>
    </citation>
    <scope>NUCLEOTIDE SEQUENCE [LARGE SCALE GENOMIC DNA]</scope>
    <source>
        <strain evidence="15 16">DJ57</strain>
    </source>
</reference>
<dbReference type="SUPFAM" id="SSF56935">
    <property type="entry name" value="Porins"/>
    <property type="match status" value="1"/>
</dbReference>
<evidence type="ECO:0000256" key="2">
    <source>
        <dbReference type="ARBA" id="ARBA00022448"/>
    </source>
</evidence>
<dbReference type="PANTHER" id="PTHR30069">
    <property type="entry name" value="TONB-DEPENDENT OUTER MEMBRANE RECEPTOR"/>
    <property type="match status" value="1"/>
</dbReference>
<dbReference type="Gene3D" id="2.60.40.1120">
    <property type="entry name" value="Carboxypeptidase-like, regulatory domain"/>
    <property type="match status" value="1"/>
</dbReference>
<feature type="domain" description="TonB-dependent receptor-like beta-barrel" evidence="13">
    <location>
        <begin position="306"/>
        <end position="748"/>
    </location>
</feature>
<dbReference type="EMBL" id="LVYD01000113">
    <property type="protein sequence ID" value="OQP57824.1"/>
    <property type="molecule type" value="Genomic_DNA"/>
</dbReference>
<dbReference type="SUPFAM" id="SSF49464">
    <property type="entry name" value="Carboxypeptidase regulatory domain-like"/>
    <property type="match status" value="1"/>
</dbReference>
<evidence type="ECO:0000256" key="6">
    <source>
        <dbReference type="ARBA" id="ARBA00023077"/>
    </source>
</evidence>
<evidence type="ECO:0000256" key="12">
    <source>
        <dbReference type="SAM" id="SignalP"/>
    </source>
</evidence>
<proteinExistence type="inferred from homology"/>
<dbReference type="Pfam" id="PF00593">
    <property type="entry name" value="TonB_dep_Rec_b-barrel"/>
    <property type="match status" value="1"/>
</dbReference>
<dbReference type="RefSeq" id="WP_081155729.1">
    <property type="nucleotide sequence ID" value="NZ_LVYD01000113.1"/>
</dbReference>
<dbReference type="Pfam" id="PF13715">
    <property type="entry name" value="CarbopepD_reg_2"/>
    <property type="match status" value="1"/>
</dbReference>
<dbReference type="AlphaFoldDB" id="A0A1V9FHI8"/>
<keyword evidence="6 11" id="KW-0798">TonB box</keyword>
<name>A0A1V9FHI8_9BACT</name>
<accession>A0A1V9FHI8</accession>
<evidence type="ECO:0000259" key="14">
    <source>
        <dbReference type="Pfam" id="PF07715"/>
    </source>
</evidence>
<keyword evidence="7 10" id="KW-0472">Membrane</keyword>
<evidence type="ECO:0000256" key="10">
    <source>
        <dbReference type="PROSITE-ProRule" id="PRU01360"/>
    </source>
</evidence>
<dbReference type="InterPro" id="IPR012910">
    <property type="entry name" value="Plug_dom"/>
</dbReference>
<evidence type="ECO:0000313" key="16">
    <source>
        <dbReference type="Proteomes" id="UP000192796"/>
    </source>
</evidence>
<dbReference type="STRING" id="1703345.A3860_09370"/>
<keyword evidence="16" id="KW-1185">Reference proteome</keyword>
<keyword evidence="4 10" id="KW-0812">Transmembrane</keyword>
<keyword evidence="15" id="KW-0176">Collagen</keyword>
<feature type="domain" description="TonB-dependent receptor plug" evidence="14">
    <location>
        <begin position="148"/>
        <end position="227"/>
    </location>
</feature>
<dbReference type="PROSITE" id="PS52016">
    <property type="entry name" value="TONB_DEPENDENT_REC_3"/>
    <property type="match status" value="1"/>
</dbReference>
<evidence type="ECO:0000313" key="15">
    <source>
        <dbReference type="EMBL" id="OQP57824.1"/>
    </source>
</evidence>
<dbReference type="OrthoDB" id="9803050at2"/>
<evidence type="ECO:0000256" key="7">
    <source>
        <dbReference type="ARBA" id="ARBA00023136"/>
    </source>
</evidence>
<dbReference type="InterPro" id="IPR037066">
    <property type="entry name" value="Plug_dom_sf"/>
</dbReference>
<dbReference type="InterPro" id="IPR036942">
    <property type="entry name" value="Beta-barrel_TonB_sf"/>
</dbReference>
<comment type="subcellular location">
    <subcellularLocation>
        <location evidence="1 10">Cell outer membrane</location>
        <topology evidence="1 10">Multi-pass membrane protein</topology>
    </subcellularLocation>
</comment>
<evidence type="ECO:0000256" key="4">
    <source>
        <dbReference type="ARBA" id="ARBA00022692"/>
    </source>
</evidence>
<sequence length="790" mass="89683">MIRQLMRFSVISFLQMLLIMGGLQAQTGKFTVNGYIKDESSGEVLINATITIQPSGIAVMTNSYGYYSVTLPAGKYTMLVTYSGFKASQKEIELKGNTTVDVSMATAGKDMQEVVITGEKKLRRTNTVGMGIQQLSASTIKKIPAFMGEPDVVKALLTLPGVTTVGEGSAGFNVRGGNVDENLIIMDEAPVYNSSHLLGFFSVFNPDAVKNVTMYKSAFPAEYGGRTSSVLDIRMKEGNNQKYNVNGGIGNVFSRLSVEGPLQKDRSSFVVAARRSYIDVLAKPFLKESDRNSTMYFYDLTAKVNYELNEKNTIYLSGYFGRDVFGFGNQVKFKWGNTTGTFRWNHLFNRKLFLNTSVYYSKYDYSLKFKSDDDVQQGYDWTSDIQTYGIKPSLTWYASNKHTIKTGVNLIYYDFFPGKGVASSEGNKNEILLKRRYGAETAAFLEDTWKMNSKWQLQAGVRLNRYAYLGNTSVFYFRDTTANVRKPLDHVDNVTSKSPVKEWYFFEPRISLRYELQKNTFLKAGYTRATQYIHLLTNSASPTPVDLYFPSTNNIKPSLTDQYSVGFVTQLNKWPLEVSVETFYKKMQDLLDYIDNANLDLNQLVEADLLTGEGKSYGVEVEVKKETGKWQGWINYTLSRSLRRTAGISNNDWYLSRYDRTHVLNTCVMYTLNDKWSFSSNFTLGSGTPSTFPDSRLDIQGMGIPYNSTNKRNDFRLPAYHRLDVSATMQGRQGKKMKQEWVFGIYNLYAHQNAYSIYFQTNKDEPEKKEAVRLSIIGSLIPSVTWNFKF</sequence>
<evidence type="ECO:0000256" key="5">
    <source>
        <dbReference type="ARBA" id="ARBA00022729"/>
    </source>
</evidence>
<evidence type="ECO:0000256" key="3">
    <source>
        <dbReference type="ARBA" id="ARBA00022452"/>
    </source>
</evidence>
<comment type="caution">
    <text evidence="15">The sequence shown here is derived from an EMBL/GenBank/DDBJ whole genome shotgun (WGS) entry which is preliminary data.</text>
</comment>
<dbReference type="InterPro" id="IPR008969">
    <property type="entry name" value="CarboxyPept-like_regulatory"/>
</dbReference>
<protein>
    <submittedName>
        <fullName evidence="15">Collagen-binding protein</fullName>
    </submittedName>
</protein>
<dbReference type="GO" id="GO:0044718">
    <property type="term" value="P:siderophore transmembrane transport"/>
    <property type="evidence" value="ECO:0007669"/>
    <property type="project" value="TreeGrafter"/>
</dbReference>
<keyword evidence="3 10" id="KW-1134">Transmembrane beta strand</keyword>
<comment type="similarity">
    <text evidence="10 11">Belongs to the TonB-dependent receptor family.</text>
</comment>
<keyword evidence="2 10" id="KW-0813">Transport</keyword>
<organism evidence="15 16">
    <name type="scientific">Niastella vici</name>
    <dbReference type="NCBI Taxonomy" id="1703345"/>
    <lineage>
        <taxon>Bacteria</taxon>
        <taxon>Pseudomonadati</taxon>
        <taxon>Bacteroidota</taxon>
        <taxon>Chitinophagia</taxon>
        <taxon>Chitinophagales</taxon>
        <taxon>Chitinophagaceae</taxon>
        <taxon>Niastella</taxon>
    </lineage>
</organism>
<dbReference type="GO" id="GO:0009279">
    <property type="term" value="C:cell outer membrane"/>
    <property type="evidence" value="ECO:0007669"/>
    <property type="project" value="UniProtKB-SubCell"/>
</dbReference>
<dbReference type="Gene3D" id="2.40.170.20">
    <property type="entry name" value="TonB-dependent receptor, beta-barrel domain"/>
    <property type="match status" value="1"/>
</dbReference>
<keyword evidence="8" id="KW-0675">Receptor</keyword>
<dbReference type="InterPro" id="IPR039426">
    <property type="entry name" value="TonB-dep_rcpt-like"/>
</dbReference>
<evidence type="ECO:0000256" key="8">
    <source>
        <dbReference type="ARBA" id="ARBA00023170"/>
    </source>
</evidence>
<feature type="chain" id="PRO_5012347946" evidence="12">
    <location>
        <begin position="26"/>
        <end position="790"/>
    </location>
</feature>
<dbReference type="InterPro" id="IPR000531">
    <property type="entry name" value="Beta-barrel_TonB"/>
</dbReference>
<gene>
    <name evidence="15" type="ORF">A3860_09370</name>
</gene>